<dbReference type="GeneID" id="23863935"/>
<dbReference type="KEGG" id="tbg:TbgDal_VIII7050"/>
<feature type="region of interest" description="Disordered" evidence="1">
    <location>
        <begin position="192"/>
        <end position="227"/>
    </location>
</feature>
<dbReference type="AlphaFoldDB" id="C9ZWH2"/>
<keyword evidence="2" id="KW-0812">Transmembrane</keyword>
<dbReference type="Pfam" id="PF09742">
    <property type="entry name" value="Dymeclin"/>
    <property type="match status" value="1"/>
</dbReference>
<dbReference type="InterPro" id="IPR026705">
    <property type="entry name" value="Hid-1/Ecm30"/>
</dbReference>
<gene>
    <name evidence="3" type="ORF">TbgDal_VIII7050</name>
</gene>
<dbReference type="GO" id="GO:0016020">
    <property type="term" value="C:membrane"/>
    <property type="evidence" value="ECO:0007669"/>
    <property type="project" value="TreeGrafter"/>
</dbReference>
<dbReference type="GO" id="GO:0005797">
    <property type="term" value="C:Golgi medial cisterna"/>
    <property type="evidence" value="ECO:0007669"/>
    <property type="project" value="TreeGrafter"/>
</dbReference>
<protein>
    <submittedName>
        <fullName evidence="3">Uncharacterized protein</fullName>
    </submittedName>
</protein>
<dbReference type="GO" id="GO:0000138">
    <property type="term" value="C:Golgi trans cisterna"/>
    <property type="evidence" value="ECO:0007669"/>
    <property type="project" value="TreeGrafter"/>
</dbReference>
<evidence type="ECO:0000313" key="4">
    <source>
        <dbReference type="Proteomes" id="UP000002316"/>
    </source>
</evidence>
<dbReference type="EMBL" id="FN554971">
    <property type="protein sequence ID" value="CBH13761.1"/>
    <property type="molecule type" value="Genomic_DNA"/>
</dbReference>
<dbReference type="PANTHER" id="PTHR21575:SF12">
    <property type="entry name" value="PROTEIN HID1"/>
    <property type="match status" value="1"/>
</dbReference>
<keyword evidence="2" id="KW-1133">Transmembrane helix</keyword>
<dbReference type="PANTHER" id="PTHR21575">
    <property type="entry name" value="PROTEIN HID1"/>
    <property type="match status" value="1"/>
</dbReference>
<dbReference type="RefSeq" id="XP_011776037.1">
    <property type="nucleotide sequence ID" value="XM_011777735.1"/>
</dbReference>
<reference evidence="4" key="1">
    <citation type="journal article" date="2010" name="PLoS Negl. Trop. Dis.">
        <title>The genome sequence of Trypanosoma brucei gambiense, causative agent of chronic human african trypanosomiasis.</title>
        <authorList>
            <person name="Jackson A.P."/>
            <person name="Sanders M."/>
            <person name="Berry A."/>
            <person name="McQuillan J."/>
            <person name="Aslett M.A."/>
            <person name="Quail M.A."/>
            <person name="Chukualim B."/>
            <person name="Capewell P."/>
            <person name="MacLeod A."/>
            <person name="Melville S.E."/>
            <person name="Gibson W."/>
            <person name="Barry J.D."/>
            <person name="Berriman M."/>
            <person name="Hertz-Fowler C."/>
        </authorList>
    </citation>
    <scope>NUCLEOTIDE SEQUENCE [LARGE SCALE GENOMIC DNA]</scope>
    <source>
        <strain evidence="4">MHOM/CI/86/DAL972</strain>
    </source>
</reference>
<dbReference type="OrthoDB" id="432953at2759"/>
<name>C9ZWH2_TRYB9</name>
<sequence length="828" mass="90793">MQRLFSPSMPHLLCLYVRHGCTCSHNSRNHVCFLSTQMPAFPLPCFRPLFVAVYAVTFLLLFLVLLYASCVDKGRSYPHQMGTSGSTIDVARALRTMTSDVPISDGVLQLLLDTPLSHEELQRALPFHTLRTMRHCYTRNFALLLLKCVEVLANTAASCRSSNSKGQVVGVQPFLNALRVMRRILPIAMEDGGTPCEEVDGSSAEVTGSSDNSKADGGDAVPMQASSKALRDKRKRTAFTEMFVQSFFARGCVCNDEQPEETFPPLPGQSEPLGKFLVRLLLDCCFLEGLGAGVGTTPTEASGCTHSDVSLLWYSGVAGQRVAAESKAVTATTHAVRHELLGTLTVLLSYPLLLPPNTPDVFFTEVLLSPENASLLKPLVASTLNALLSYVPYGLLPYTSYWVGEEEDVVLMSARFLSSVICYPSAPVGNTGASCECDQLEDGSAASGVAVSQGARDFFRCLTREEATHIVHNLQNIVGLRLYAKRTYLPDSQRRFAASNESMMLLWRLIDLSPACSQAFGCEEVTLKYILPLVDYALDARRSPRLSSRLQLVLFILMRLTGSSSFCLQCNTPFRESIPFSFDTFVGTYNDLIVITLCYFLLMPHHSIRLLSPMCSAVISNMAPFVTTVSPVTAEKLSLVFTSVATRCLAYESVLSASSAAVENNVVVADEVTMVNVVETVCDVVQRRATGAAGLLSAFVPKRGLIENVAEVFGTRPNAEEEDGQQQHPSFHFTLTSPFMVNTLLAAVATANEAAHRAECEGGDRLAAIQGTVLEDHTPRCQRTAVKRLDPSWDMEIWSFVNHWYSMYQYSAPGSYGDSKSIKMLRFR</sequence>
<organism evidence="3 4">
    <name type="scientific">Trypanosoma brucei gambiense (strain MHOM/CI/86/DAL972)</name>
    <dbReference type="NCBI Taxonomy" id="679716"/>
    <lineage>
        <taxon>Eukaryota</taxon>
        <taxon>Discoba</taxon>
        <taxon>Euglenozoa</taxon>
        <taxon>Kinetoplastea</taxon>
        <taxon>Metakinetoplastina</taxon>
        <taxon>Trypanosomatida</taxon>
        <taxon>Trypanosomatidae</taxon>
        <taxon>Trypanosoma</taxon>
    </lineage>
</organism>
<evidence type="ECO:0000313" key="3">
    <source>
        <dbReference type="EMBL" id="CBH13761.1"/>
    </source>
</evidence>
<dbReference type="Proteomes" id="UP000002316">
    <property type="component" value="Chromosome 8"/>
</dbReference>
<feature type="transmembrane region" description="Helical" evidence="2">
    <location>
        <begin position="49"/>
        <end position="71"/>
    </location>
</feature>
<dbReference type="VEuPathDB" id="TriTrypDB:Tbg972.8.7050"/>
<proteinExistence type="predicted"/>
<accession>C9ZWH2</accession>
<keyword evidence="2" id="KW-0472">Membrane</keyword>
<evidence type="ECO:0000256" key="1">
    <source>
        <dbReference type="SAM" id="MobiDB-lite"/>
    </source>
</evidence>
<evidence type="ECO:0000256" key="2">
    <source>
        <dbReference type="SAM" id="Phobius"/>
    </source>
</evidence>